<dbReference type="AlphaFoldDB" id="A0A542E104"/>
<feature type="domain" description="ABC transporter" evidence="3">
    <location>
        <begin position="14"/>
        <end position="255"/>
    </location>
</feature>
<evidence type="ECO:0000256" key="2">
    <source>
        <dbReference type="ARBA" id="ARBA00022840"/>
    </source>
</evidence>
<dbReference type="InterPro" id="IPR003439">
    <property type="entry name" value="ABC_transporter-like_ATP-bd"/>
</dbReference>
<protein>
    <submittedName>
        <fullName evidence="4">D-xylose transport system ATP-binding protein</fullName>
    </submittedName>
</protein>
<evidence type="ECO:0000259" key="3">
    <source>
        <dbReference type="PROSITE" id="PS50893"/>
    </source>
</evidence>
<accession>A0A542E104</accession>
<evidence type="ECO:0000313" key="4">
    <source>
        <dbReference type="EMBL" id="TQJ09016.1"/>
    </source>
</evidence>
<dbReference type="InterPro" id="IPR003593">
    <property type="entry name" value="AAA+_ATPase"/>
</dbReference>
<proteinExistence type="predicted"/>
<dbReference type="InterPro" id="IPR017871">
    <property type="entry name" value="ABC_transporter-like_CS"/>
</dbReference>
<gene>
    <name evidence="4" type="ORF">FB458_2120</name>
</gene>
<keyword evidence="2 4" id="KW-0067">ATP-binding</keyword>
<dbReference type="GO" id="GO:0016887">
    <property type="term" value="F:ATP hydrolysis activity"/>
    <property type="evidence" value="ECO:0007669"/>
    <property type="project" value="InterPro"/>
</dbReference>
<dbReference type="PANTHER" id="PTHR43790:SF8">
    <property type="entry name" value="SUGAR ABC TRANSPORTER ATP-BINDING PROTEIN"/>
    <property type="match status" value="1"/>
</dbReference>
<sequence length="269" mass="28760">MSTATTSTTTPPAIETRGLVKRFGGVHALQDVSVTFPRGEITALIGDNGAGKSTLIKTLAGLHVADEGVIEVDGTVVQVTSPRVARELGIETVYQDLGLVDDLTVAENLFLSREPIRSPLLGRLLDKGRMRVRAREMLDEMGAGHRIPVDGIVRWMSGGQRQAVAICRAVAWGASVVILDEPTAALGVNESAEVHQLVRRLREQGITVILISHNFEEIMSLADQVWVMRRGKAVAHRRIADTTGPELVGLLTGATVDDRGSVAAPPVSA</sequence>
<keyword evidence="5" id="KW-1185">Reference proteome</keyword>
<dbReference type="GO" id="GO:0005524">
    <property type="term" value="F:ATP binding"/>
    <property type="evidence" value="ECO:0007669"/>
    <property type="project" value="UniProtKB-KW"/>
</dbReference>
<keyword evidence="1" id="KW-0547">Nucleotide-binding</keyword>
<name>A0A542E104_9MICO</name>
<dbReference type="Proteomes" id="UP000317893">
    <property type="component" value="Unassembled WGS sequence"/>
</dbReference>
<dbReference type="SMART" id="SM00382">
    <property type="entry name" value="AAA"/>
    <property type="match status" value="1"/>
</dbReference>
<dbReference type="InterPro" id="IPR050107">
    <property type="entry name" value="ABC_carbohydrate_import_ATPase"/>
</dbReference>
<evidence type="ECO:0000256" key="1">
    <source>
        <dbReference type="ARBA" id="ARBA00022741"/>
    </source>
</evidence>
<reference evidence="4 5" key="1">
    <citation type="submission" date="2019-06" db="EMBL/GenBank/DDBJ databases">
        <title>Sequencing the genomes of 1000 actinobacteria strains.</title>
        <authorList>
            <person name="Klenk H.-P."/>
        </authorList>
    </citation>
    <scope>NUCLEOTIDE SEQUENCE [LARGE SCALE GENOMIC DNA]</scope>
    <source>
        <strain evidence="4 5">DSM 18607</strain>
    </source>
</reference>
<evidence type="ECO:0000313" key="5">
    <source>
        <dbReference type="Proteomes" id="UP000317893"/>
    </source>
</evidence>
<dbReference type="PANTHER" id="PTHR43790">
    <property type="entry name" value="CARBOHYDRATE TRANSPORT ATP-BINDING PROTEIN MG119-RELATED"/>
    <property type="match status" value="1"/>
</dbReference>
<dbReference type="Pfam" id="PF00005">
    <property type="entry name" value="ABC_tran"/>
    <property type="match status" value="1"/>
</dbReference>
<dbReference type="Gene3D" id="3.40.50.300">
    <property type="entry name" value="P-loop containing nucleotide triphosphate hydrolases"/>
    <property type="match status" value="1"/>
</dbReference>
<comment type="caution">
    <text evidence="4">The sequence shown here is derived from an EMBL/GenBank/DDBJ whole genome shotgun (WGS) entry which is preliminary data.</text>
</comment>
<dbReference type="SUPFAM" id="SSF52540">
    <property type="entry name" value="P-loop containing nucleoside triphosphate hydrolases"/>
    <property type="match status" value="1"/>
</dbReference>
<dbReference type="RefSeq" id="WP_141848448.1">
    <property type="nucleotide sequence ID" value="NZ_BAAAPR010000005.1"/>
</dbReference>
<dbReference type="PROSITE" id="PS50893">
    <property type="entry name" value="ABC_TRANSPORTER_2"/>
    <property type="match status" value="1"/>
</dbReference>
<dbReference type="CDD" id="cd03216">
    <property type="entry name" value="ABC_Carb_Monos_I"/>
    <property type="match status" value="1"/>
</dbReference>
<dbReference type="OrthoDB" id="7875923at2"/>
<dbReference type="InterPro" id="IPR027417">
    <property type="entry name" value="P-loop_NTPase"/>
</dbReference>
<organism evidence="4 5">
    <name type="scientific">Lapillicoccus jejuensis</name>
    <dbReference type="NCBI Taxonomy" id="402171"/>
    <lineage>
        <taxon>Bacteria</taxon>
        <taxon>Bacillati</taxon>
        <taxon>Actinomycetota</taxon>
        <taxon>Actinomycetes</taxon>
        <taxon>Micrococcales</taxon>
        <taxon>Intrasporangiaceae</taxon>
        <taxon>Lapillicoccus</taxon>
    </lineage>
</organism>
<dbReference type="EMBL" id="VFMN01000001">
    <property type="protein sequence ID" value="TQJ09016.1"/>
    <property type="molecule type" value="Genomic_DNA"/>
</dbReference>
<dbReference type="PROSITE" id="PS00211">
    <property type="entry name" value="ABC_TRANSPORTER_1"/>
    <property type="match status" value="1"/>
</dbReference>